<dbReference type="EMBL" id="HG793140">
    <property type="protein sequence ID" value="CRL22566.1"/>
    <property type="molecule type" value="Genomic_DNA"/>
</dbReference>
<gene>
    <name evidence="2" type="ORF">PCAMFM013_S007g000547</name>
</gene>
<dbReference type="PANTHER" id="PTHR21310:SF54">
    <property type="entry name" value="AMINOGLYCOSIDE PHOSPHOTRANSFERASE DOMAIN-CONTAINING PROTEIN"/>
    <property type="match status" value="1"/>
</dbReference>
<name>A0A0G4P8B9_PENC3</name>
<accession>A0A0G4P8B9</accession>
<dbReference type="GO" id="GO:0016301">
    <property type="term" value="F:kinase activity"/>
    <property type="evidence" value="ECO:0007669"/>
    <property type="project" value="UniProtKB-KW"/>
</dbReference>
<evidence type="ECO:0000313" key="2">
    <source>
        <dbReference type="EMBL" id="CRL22566.1"/>
    </source>
</evidence>
<reference evidence="2 3" key="1">
    <citation type="journal article" date="2014" name="Nat. Commun.">
        <title>Multiple recent horizontal transfers of a large genomic region in cheese making fungi.</title>
        <authorList>
            <person name="Cheeseman K."/>
            <person name="Ropars J."/>
            <person name="Renault P."/>
            <person name="Dupont J."/>
            <person name="Gouzy J."/>
            <person name="Branca A."/>
            <person name="Abraham A.L."/>
            <person name="Ceppi M."/>
            <person name="Conseiller E."/>
            <person name="Debuchy R."/>
            <person name="Malagnac F."/>
            <person name="Goarin A."/>
            <person name="Silar P."/>
            <person name="Lacoste S."/>
            <person name="Sallet E."/>
            <person name="Bensimon A."/>
            <person name="Giraud T."/>
            <person name="Brygoo Y."/>
        </authorList>
    </citation>
    <scope>NUCLEOTIDE SEQUENCE [LARGE SCALE GENOMIC DNA]</scope>
    <source>
        <strain evidence="3">FM 013</strain>
    </source>
</reference>
<dbReference type="PANTHER" id="PTHR21310">
    <property type="entry name" value="AMINOGLYCOSIDE PHOSPHOTRANSFERASE-RELATED-RELATED"/>
    <property type="match status" value="1"/>
</dbReference>
<dbReference type="Gene3D" id="3.90.1200.10">
    <property type="match status" value="1"/>
</dbReference>
<keyword evidence="2" id="KW-0418">Kinase</keyword>
<sequence length="323" mass="37348">MVPRECGVSINRERIPLTPPMIPKSPNFDAKDSQVFNKFANLPSPEEVRAQAKAQYLAGVSVDNRKTFSSFGPYVRPPPAVFEDLGLFVKWGSAVSVSEGQCLYAIAQLLKDHVPIPEVYGWRQEGDEIFIYMEYLQAQTLEQAWDMLESDDRVSVCNELRIICNNLRQLEQDPADPFIGNIIRAPLYDRAFHVESMSEAGPFDTVQKFHDWFTFLYRKPMPDPYSVPIEPFRKDLPDDCAITFTHGDLHRSNILITRSKPYRVHAIVDWEQSGWLPEYWEVRKAQYTVPRNDEWSTIYLPMVLCQFAGTWDPWDYYTTAMGC</sequence>
<dbReference type="InterPro" id="IPR002575">
    <property type="entry name" value="Aminoglycoside_PTrfase"/>
</dbReference>
<dbReference type="InterPro" id="IPR051678">
    <property type="entry name" value="AGP_Transferase"/>
</dbReference>
<evidence type="ECO:0000313" key="3">
    <source>
        <dbReference type="Proteomes" id="UP000053732"/>
    </source>
</evidence>
<keyword evidence="2" id="KW-0808">Transferase</keyword>
<dbReference type="AlphaFoldDB" id="A0A0G4P8B9"/>
<protein>
    <submittedName>
        <fullName evidence="2">Protein kinase-like domain</fullName>
    </submittedName>
</protein>
<keyword evidence="3" id="KW-1185">Reference proteome</keyword>
<dbReference type="SUPFAM" id="SSF56112">
    <property type="entry name" value="Protein kinase-like (PK-like)"/>
    <property type="match status" value="1"/>
</dbReference>
<proteinExistence type="predicted"/>
<dbReference type="STRING" id="1429867.A0A0G4P8B9"/>
<evidence type="ECO:0000259" key="1">
    <source>
        <dbReference type="Pfam" id="PF01636"/>
    </source>
</evidence>
<organism evidence="2 3">
    <name type="scientific">Penicillium camemberti (strain FM 013)</name>
    <dbReference type="NCBI Taxonomy" id="1429867"/>
    <lineage>
        <taxon>Eukaryota</taxon>
        <taxon>Fungi</taxon>
        <taxon>Dikarya</taxon>
        <taxon>Ascomycota</taxon>
        <taxon>Pezizomycotina</taxon>
        <taxon>Eurotiomycetes</taxon>
        <taxon>Eurotiomycetidae</taxon>
        <taxon>Eurotiales</taxon>
        <taxon>Aspergillaceae</taxon>
        <taxon>Penicillium</taxon>
    </lineage>
</organism>
<dbReference type="InterPro" id="IPR011009">
    <property type="entry name" value="Kinase-like_dom_sf"/>
</dbReference>
<dbReference type="Pfam" id="PF01636">
    <property type="entry name" value="APH"/>
    <property type="match status" value="1"/>
</dbReference>
<dbReference type="Proteomes" id="UP000053732">
    <property type="component" value="Unassembled WGS sequence"/>
</dbReference>
<feature type="domain" description="Aminoglycoside phosphotransferase" evidence="1">
    <location>
        <begin position="105"/>
        <end position="285"/>
    </location>
</feature>